<sequence length="103" mass="10921">MGAVRATKPQHSASTATPTQHPSTQDPLTQDPTTQDSSTATPTDLFPTHHPKSTDRPYTTLLACNGLFDIPMNTGVKLRRSSSMEVHVGSSTDTDTANEKGAA</sequence>
<dbReference type="Proteomes" id="UP001153331">
    <property type="component" value="Unassembled WGS sequence"/>
</dbReference>
<gene>
    <name evidence="1" type="ORF">OPT61_g10569</name>
</gene>
<evidence type="ECO:0000313" key="1">
    <source>
        <dbReference type="EMBL" id="KAJ8104785.1"/>
    </source>
</evidence>
<organism evidence="1 2">
    <name type="scientific">Boeremia exigua</name>
    <dbReference type="NCBI Taxonomy" id="749465"/>
    <lineage>
        <taxon>Eukaryota</taxon>
        <taxon>Fungi</taxon>
        <taxon>Dikarya</taxon>
        <taxon>Ascomycota</taxon>
        <taxon>Pezizomycotina</taxon>
        <taxon>Dothideomycetes</taxon>
        <taxon>Pleosporomycetidae</taxon>
        <taxon>Pleosporales</taxon>
        <taxon>Pleosporineae</taxon>
        <taxon>Didymellaceae</taxon>
        <taxon>Boeremia</taxon>
    </lineage>
</organism>
<evidence type="ECO:0000313" key="2">
    <source>
        <dbReference type="Proteomes" id="UP001153331"/>
    </source>
</evidence>
<comment type="caution">
    <text evidence="1">The sequence shown here is derived from an EMBL/GenBank/DDBJ whole genome shotgun (WGS) entry which is preliminary data.</text>
</comment>
<dbReference type="EMBL" id="JAPHNI010001808">
    <property type="protein sequence ID" value="KAJ8104785.1"/>
    <property type="molecule type" value="Genomic_DNA"/>
</dbReference>
<keyword evidence="2" id="KW-1185">Reference proteome</keyword>
<proteinExistence type="predicted"/>
<reference evidence="1" key="1">
    <citation type="submission" date="2022-11" db="EMBL/GenBank/DDBJ databases">
        <title>Genome Sequence of Boeremia exigua.</title>
        <authorList>
            <person name="Buettner E."/>
        </authorList>
    </citation>
    <scope>NUCLEOTIDE SEQUENCE</scope>
    <source>
        <strain evidence="1">CU02</strain>
    </source>
</reference>
<accession>A0ACC2HP33</accession>
<name>A0ACC2HP33_9PLEO</name>
<protein>
    <submittedName>
        <fullName evidence="1">Uncharacterized protein</fullName>
    </submittedName>
</protein>